<proteinExistence type="predicted"/>
<organism evidence="1 2">
    <name type="scientific">Zarea fungicola</name>
    <dbReference type="NCBI Taxonomy" id="93591"/>
    <lineage>
        <taxon>Eukaryota</taxon>
        <taxon>Fungi</taxon>
        <taxon>Dikarya</taxon>
        <taxon>Ascomycota</taxon>
        <taxon>Pezizomycotina</taxon>
        <taxon>Sordariomycetes</taxon>
        <taxon>Hypocreomycetidae</taxon>
        <taxon>Hypocreales</taxon>
        <taxon>Cordycipitaceae</taxon>
        <taxon>Zarea</taxon>
    </lineage>
</organism>
<reference evidence="1" key="1">
    <citation type="submission" date="2022-08" db="EMBL/GenBank/DDBJ databases">
        <title>Genome Sequence of Lecanicillium fungicola.</title>
        <authorList>
            <person name="Buettner E."/>
        </authorList>
    </citation>
    <scope>NUCLEOTIDE SEQUENCE</scope>
    <source>
        <strain evidence="1">Babe33</strain>
    </source>
</reference>
<name>A0ACC1NVG8_9HYPO</name>
<keyword evidence="2" id="KW-1185">Reference proteome</keyword>
<evidence type="ECO:0000313" key="1">
    <source>
        <dbReference type="EMBL" id="KAJ2982907.1"/>
    </source>
</evidence>
<dbReference type="Proteomes" id="UP001143910">
    <property type="component" value="Unassembled WGS sequence"/>
</dbReference>
<comment type="caution">
    <text evidence="1">The sequence shown here is derived from an EMBL/GenBank/DDBJ whole genome shotgun (WGS) entry which is preliminary data.</text>
</comment>
<sequence>MAKVTLPQVSLDSIDCKVLGEKYDEERLKRINADGWAKYNEVADGDLESFKVNHRLNAAKPKRDPSFVTTDVVIIGAGYAGILAAVRLLQNGVTNFRIVEKGGAFGGTWYWNQYPGAQCDTESYIYMPLLEELGYMPSEKYARGPEILKHIDMITEKWDLASKAHFQSEVTAVNWADDHWTVTTRQGDEFCSKYVITAIGPFHRPKLPGVPGISSFQGKTFHSSGWDYEASGGSATETLTKFADKTVGIIGTGATAVQMLPHIARSAKTVLVFQRTPAPVNVRNNTLTQPGFAKDLEPGWQLRRMDNFNKIYTGEPVDESMVSEEWISATLQVLFGTEADKPSDPAELEKLMAITDFQVMERIRKRVDETTITPSQVKDEITREQLKPWYATICKRPCFHDEYLECFNLPNVKLVDTDGKGVDRITENSVVVEGKDHPVDVLVFCTGFEYLSGVDRHGGFTVTGKDGQTLAERWTPGPSTYHGIYVHGFPNFFCIQTAQAGTNPNFMYTATTASQQIAHIIAACVRDGVREIQPTKEAEDEWVKMILEGGKGMMHLMRNCTPGYMNNDGNLDEKTARRMFFPGGPTQWRKLLEAWREKGDFEGLQRVF</sequence>
<protein>
    <submittedName>
        <fullName evidence="1">Uncharacterized protein</fullName>
    </submittedName>
</protein>
<accession>A0ACC1NVG8</accession>
<evidence type="ECO:0000313" key="2">
    <source>
        <dbReference type="Proteomes" id="UP001143910"/>
    </source>
</evidence>
<dbReference type="EMBL" id="JANJQO010000052">
    <property type="protein sequence ID" value="KAJ2982907.1"/>
    <property type="molecule type" value="Genomic_DNA"/>
</dbReference>
<gene>
    <name evidence="1" type="ORF">NQ176_g1076</name>
</gene>